<protein>
    <submittedName>
        <fullName evidence="3">BatD family protein</fullName>
    </submittedName>
</protein>
<dbReference type="PANTHER" id="PTHR40940:SF2">
    <property type="entry name" value="BATD"/>
    <property type="match status" value="1"/>
</dbReference>
<feature type="signal peptide" evidence="2">
    <location>
        <begin position="1"/>
        <end position="23"/>
    </location>
</feature>
<keyword evidence="1" id="KW-1133">Transmembrane helix</keyword>
<keyword evidence="1" id="KW-0812">Transmembrane</keyword>
<accession>A0ABY4CV26</accession>
<sequence>MLRYLFCFILFVGCSFLWQPSSAQQPPKPVPGAIAAQAELELGPAAFPVTEYFTISFRLRGAALERYSAFPDIEGFKKSGKSNTTTTRIVEGQTTTELRITQRYAAYAEGEYSVKPFFMTINGLTVRSEGLTLRVGPAPAAGTAPTPAPGGLQGIGLLDKLFGKPKPQEYVEPKDNAFLAVVPDKTSVFVGEGVHVGLYFYLTPADQGLLDFYNFAGQLPEILQQLRQRTAWEEPFNEQEIVPESVTMGGKPFLRYRLYEAEYYPLNAEPLVFPMVALRMVKYRLAKNPAEGLDNRLEGYKTYLTTPRTIRVKPLPPHPLRDQVPVGSYQLRESINKSTFQTGQAFTYSFGVEGEGNLAAVSAPAVPARLGLEVYGPDIRQEITRQAGRVGGRKVFTYRFVARRPGQLPLDSLLGLVFFDPATGRYDTLHAELRPTVRGPVRTASTFRAPSDDPFYQNQLFDANNTLQPLDTYSDVRRYANYILAVLLAVAVWGWWRKSN</sequence>
<proteinExistence type="predicted"/>
<dbReference type="EMBL" id="CP094669">
    <property type="protein sequence ID" value="UOG74121.1"/>
    <property type="molecule type" value="Genomic_DNA"/>
</dbReference>
<keyword evidence="4" id="KW-1185">Reference proteome</keyword>
<evidence type="ECO:0000256" key="1">
    <source>
        <dbReference type="SAM" id="Phobius"/>
    </source>
</evidence>
<dbReference type="Proteomes" id="UP000831113">
    <property type="component" value="Chromosome"/>
</dbReference>
<dbReference type="Pfam" id="PF13584">
    <property type="entry name" value="BatD"/>
    <property type="match status" value="2"/>
</dbReference>
<dbReference type="PANTHER" id="PTHR40940">
    <property type="entry name" value="PROTEIN BATD-RELATED"/>
    <property type="match status" value="1"/>
</dbReference>
<organism evidence="3 4">
    <name type="scientific">Hymenobacter tibetensis</name>
    <dbReference type="NCBI Taxonomy" id="497967"/>
    <lineage>
        <taxon>Bacteria</taxon>
        <taxon>Pseudomonadati</taxon>
        <taxon>Bacteroidota</taxon>
        <taxon>Cytophagia</taxon>
        <taxon>Cytophagales</taxon>
        <taxon>Hymenobacteraceae</taxon>
        <taxon>Hymenobacter</taxon>
    </lineage>
</organism>
<feature type="transmembrane region" description="Helical" evidence="1">
    <location>
        <begin position="479"/>
        <end position="496"/>
    </location>
</feature>
<keyword evidence="1" id="KW-0472">Membrane</keyword>
<name>A0ABY4CV26_9BACT</name>
<reference evidence="3 4" key="1">
    <citation type="submission" date="2022-03" db="EMBL/GenBank/DDBJ databases">
        <title>Hymenobactersp. isolated from the air.</title>
        <authorList>
            <person name="Won M."/>
            <person name="Kwon S.-W."/>
        </authorList>
    </citation>
    <scope>NUCLEOTIDE SEQUENCE [LARGE SCALE GENOMIC DNA]</scope>
    <source>
        <strain evidence="3 4">KACC 21982</strain>
    </source>
</reference>
<dbReference type="RefSeq" id="WP_243797334.1">
    <property type="nucleotide sequence ID" value="NZ_CP094669.1"/>
</dbReference>
<dbReference type="InterPro" id="IPR025738">
    <property type="entry name" value="BatD"/>
</dbReference>
<feature type="chain" id="PRO_5046210576" evidence="2">
    <location>
        <begin position="24"/>
        <end position="500"/>
    </location>
</feature>
<evidence type="ECO:0000313" key="3">
    <source>
        <dbReference type="EMBL" id="UOG74121.1"/>
    </source>
</evidence>
<keyword evidence="2" id="KW-0732">Signal</keyword>
<evidence type="ECO:0000313" key="4">
    <source>
        <dbReference type="Proteomes" id="UP000831113"/>
    </source>
</evidence>
<evidence type="ECO:0000256" key="2">
    <source>
        <dbReference type="SAM" id="SignalP"/>
    </source>
</evidence>
<gene>
    <name evidence="3" type="ORF">MTX78_18615</name>
</gene>